<dbReference type="Proteomes" id="UP000807342">
    <property type="component" value="Unassembled WGS sequence"/>
</dbReference>
<evidence type="ECO:0000313" key="3">
    <source>
        <dbReference type="Proteomes" id="UP000807342"/>
    </source>
</evidence>
<dbReference type="InterPro" id="IPR011009">
    <property type="entry name" value="Kinase-like_dom_sf"/>
</dbReference>
<accession>A0A9P5XRB3</accession>
<dbReference type="PANTHER" id="PTHR21310:SF15">
    <property type="entry name" value="AMINOGLYCOSIDE PHOSPHOTRANSFERASE DOMAIN-CONTAINING PROTEIN"/>
    <property type="match status" value="1"/>
</dbReference>
<evidence type="ECO:0000313" key="2">
    <source>
        <dbReference type="EMBL" id="KAF9454361.1"/>
    </source>
</evidence>
<dbReference type="AlphaFoldDB" id="A0A9P5XRB3"/>
<dbReference type="Gene3D" id="1.10.510.10">
    <property type="entry name" value="Transferase(Phosphotransferase) domain 1"/>
    <property type="match status" value="1"/>
</dbReference>
<dbReference type="Pfam" id="PF01636">
    <property type="entry name" value="APH"/>
    <property type="match status" value="1"/>
</dbReference>
<dbReference type="Gene3D" id="3.40.50.300">
    <property type="entry name" value="P-loop containing nucleotide triphosphate hydrolases"/>
    <property type="match status" value="1"/>
</dbReference>
<dbReference type="InterPro" id="IPR051678">
    <property type="entry name" value="AGP_Transferase"/>
</dbReference>
<dbReference type="EMBL" id="MU151054">
    <property type="protein sequence ID" value="KAF9454361.1"/>
    <property type="molecule type" value="Genomic_DNA"/>
</dbReference>
<dbReference type="PANTHER" id="PTHR21310">
    <property type="entry name" value="AMINOGLYCOSIDE PHOSPHOTRANSFERASE-RELATED-RELATED"/>
    <property type="match status" value="1"/>
</dbReference>
<evidence type="ECO:0000259" key="1">
    <source>
        <dbReference type="Pfam" id="PF01636"/>
    </source>
</evidence>
<protein>
    <recommendedName>
        <fullName evidence="1">Aminoglycoside phosphotransferase domain-containing protein</fullName>
    </recommendedName>
</protein>
<organism evidence="2 3">
    <name type="scientific">Macrolepiota fuliginosa MF-IS2</name>
    <dbReference type="NCBI Taxonomy" id="1400762"/>
    <lineage>
        <taxon>Eukaryota</taxon>
        <taxon>Fungi</taxon>
        <taxon>Dikarya</taxon>
        <taxon>Basidiomycota</taxon>
        <taxon>Agaricomycotina</taxon>
        <taxon>Agaricomycetes</taxon>
        <taxon>Agaricomycetidae</taxon>
        <taxon>Agaricales</taxon>
        <taxon>Agaricineae</taxon>
        <taxon>Agaricaceae</taxon>
        <taxon>Macrolepiota</taxon>
    </lineage>
</organism>
<dbReference type="SUPFAM" id="SSF52540">
    <property type="entry name" value="P-loop containing nucleoside triphosphate hydrolases"/>
    <property type="match status" value="1"/>
</dbReference>
<keyword evidence="3" id="KW-1185">Reference proteome</keyword>
<comment type="caution">
    <text evidence="2">The sequence shown here is derived from an EMBL/GenBank/DDBJ whole genome shotgun (WGS) entry which is preliminary data.</text>
</comment>
<dbReference type="InterPro" id="IPR027417">
    <property type="entry name" value="P-loop_NTPase"/>
</dbReference>
<dbReference type="InterPro" id="IPR002575">
    <property type="entry name" value="Aminoglycoside_PTrfase"/>
</dbReference>
<reference evidence="2" key="1">
    <citation type="submission" date="2020-11" db="EMBL/GenBank/DDBJ databases">
        <authorList>
            <consortium name="DOE Joint Genome Institute"/>
            <person name="Ahrendt S."/>
            <person name="Riley R."/>
            <person name="Andreopoulos W."/>
            <person name="Labutti K."/>
            <person name="Pangilinan J."/>
            <person name="Ruiz-Duenas F.J."/>
            <person name="Barrasa J.M."/>
            <person name="Sanchez-Garcia M."/>
            <person name="Camarero S."/>
            <person name="Miyauchi S."/>
            <person name="Serrano A."/>
            <person name="Linde D."/>
            <person name="Babiker R."/>
            <person name="Drula E."/>
            <person name="Ayuso-Fernandez I."/>
            <person name="Pacheco R."/>
            <person name="Padilla G."/>
            <person name="Ferreira P."/>
            <person name="Barriuso J."/>
            <person name="Kellner H."/>
            <person name="Castanera R."/>
            <person name="Alfaro M."/>
            <person name="Ramirez L."/>
            <person name="Pisabarro A.G."/>
            <person name="Kuo A."/>
            <person name="Tritt A."/>
            <person name="Lipzen A."/>
            <person name="He G."/>
            <person name="Yan M."/>
            <person name="Ng V."/>
            <person name="Cullen D."/>
            <person name="Martin F."/>
            <person name="Rosso M.-N."/>
            <person name="Henrissat B."/>
            <person name="Hibbett D."/>
            <person name="Martinez A.T."/>
            <person name="Grigoriev I.V."/>
        </authorList>
    </citation>
    <scope>NUCLEOTIDE SEQUENCE</scope>
    <source>
        <strain evidence="2">MF-IS2</strain>
    </source>
</reference>
<proteinExistence type="predicted"/>
<dbReference type="OrthoDB" id="4177236at2759"/>
<dbReference type="SUPFAM" id="SSF56112">
    <property type="entry name" value="Protein kinase-like (PK-like)"/>
    <property type="match status" value="1"/>
</dbReference>
<gene>
    <name evidence="2" type="ORF">P691DRAFT_808500</name>
</gene>
<name>A0A9P5XRB3_9AGAR</name>
<sequence length="462" mass="52298">MHSNRVVSIGVYGEEGTGKSTLITALDGSHYIRNQDNQSFILSLREGTGSQIEPSSFAVVLVDATNPRNVSPSTIQAAIESSTSFCFLFTKTDLIAQDYSSAHTAYLWHTHNLAYKYNTDCFSTSTHTKDGMTDLIAYAVDKHSPPPHQRLPIFVSLWPRFRDLFLDCIAACFKLPSTPITPNVDEELTMLSRDDAINELIAGPLSSAWSKDLIRRLRVEHARSVPATLITPSLIVKSHVLPSEPAAMEFVRQHTSIPIPRIHLRQGAQLVMDFIKGEMLFECWDSLSWFMQFRIACTLRLYIKQLRSLTRVNPGGVEDCKVVGSFFDEGEYGPFDGAAHLRRFCDLVSFTAWRSSVVVARSVDKPPPPLLKSTIDWSPVFMHGDLNMSNILLDERGTLWLIDWDSAGFYPASLESLSMQRCNEILKAPSSWENYRTFIAGATCDREERYWYYFEGEIHRYQ</sequence>
<feature type="domain" description="Aminoglycoside phosphotransferase" evidence="1">
    <location>
        <begin position="363"/>
        <end position="412"/>
    </location>
</feature>